<gene>
    <name evidence="2" type="ORF">KY290_010926</name>
</gene>
<dbReference type="EMBL" id="JAIVGD010000005">
    <property type="protein sequence ID" value="KAH0773789.1"/>
    <property type="molecule type" value="Genomic_DNA"/>
</dbReference>
<name>A0ABQ7W189_SOLTU</name>
<dbReference type="InterPro" id="IPR043502">
    <property type="entry name" value="DNA/RNA_pol_sf"/>
</dbReference>
<accession>A0ABQ7W189</accession>
<evidence type="ECO:0000313" key="2">
    <source>
        <dbReference type="EMBL" id="KAH0773789.1"/>
    </source>
</evidence>
<proteinExistence type="predicted"/>
<dbReference type="Proteomes" id="UP000826656">
    <property type="component" value="Unassembled WGS sequence"/>
</dbReference>
<sequence>MEGLGFPNRFISWIMECLQSVNYTIMINGETTSPFGVAKGPRQGDPSSPYLFSIAMEYLSRKLNDLNHVRGFSYHPRCAKLNITHLSFVDDLLLFSKGDFNSAAALDSAFGQFSTASGSQANLGKSTIYFGGVTHVVKDRIVQHFVWRQKNYHLKTLVFLYP</sequence>
<dbReference type="InterPro" id="IPR000477">
    <property type="entry name" value="RT_dom"/>
</dbReference>
<organism evidence="2 3">
    <name type="scientific">Solanum tuberosum</name>
    <name type="common">Potato</name>
    <dbReference type="NCBI Taxonomy" id="4113"/>
    <lineage>
        <taxon>Eukaryota</taxon>
        <taxon>Viridiplantae</taxon>
        <taxon>Streptophyta</taxon>
        <taxon>Embryophyta</taxon>
        <taxon>Tracheophyta</taxon>
        <taxon>Spermatophyta</taxon>
        <taxon>Magnoliopsida</taxon>
        <taxon>eudicotyledons</taxon>
        <taxon>Gunneridae</taxon>
        <taxon>Pentapetalae</taxon>
        <taxon>asterids</taxon>
        <taxon>lamiids</taxon>
        <taxon>Solanales</taxon>
        <taxon>Solanaceae</taxon>
        <taxon>Solanoideae</taxon>
        <taxon>Solaneae</taxon>
        <taxon>Solanum</taxon>
    </lineage>
</organism>
<comment type="caution">
    <text evidence="2">The sequence shown here is derived from an EMBL/GenBank/DDBJ whole genome shotgun (WGS) entry which is preliminary data.</text>
</comment>
<protein>
    <recommendedName>
        <fullName evidence="1">Reverse transcriptase domain-containing protein</fullName>
    </recommendedName>
</protein>
<feature type="domain" description="Reverse transcriptase" evidence="1">
    <location>
        <begin position="6"/>
        <end position="130"/>
    </location>
</feature>
<evidence type="ECO:0000259" key="1">
    <source>
        <dbReference type="Pfam" id="PF00078"/>
    </source>
</evidence>
<dbReference type="Pfam" id="PF00078">
    <property type="entry name" value="RVT_1"/>
    <property type="match status" value="1"/>
</dbReference>
<dbReference type="PANTHER" id="PTHR33116">
    <property type="entry name" value="REVERSE TRANSCRIPTASE ZINC-BINDING DOMAIN-CONTAINING PROTEIN-RELATED-RELATED"/>
    <property type="match status" value="1"/>
</dbReference>
<dbReference type="PANTHER" id="PTHR33116:SF66">
    <property type="entry name" value="REVERSE TRANSCRIPTASE ZINC-BINDING DOMAIN-CONTAINING PROTEIN"/>
    <property type="match status" value="1"/>
</dbReference>
<keyword evidence="3" id="KW-1185">Reference proteome</keyword>
<reference evidence="2 3" key="1">
    <citation type="journal article" date="2021" name="bioRxiv">
        <title>Chromosome-scale and haplotype-resolved genome assembly of a tetraploid potato cultivar.</title>
        <authorList>
            <person name="Sun H."/>
            <person name="Jiao W.-B."/>
            <person name="Krause K."/>
            <person name="Campoy J.A."/>
            <person name="Goel M."/>
            <person name="Folz-Donahue K."/>
            <person name="Kukat C."/>
            <person name="Huettel B."/>
            <person name="Schneeberger K."/>
        </authorList>
    </citation>
    <scope>NUCLEOTIDE SEQUENCE [LARGE SCALE GENOMIC DNA]</scope>
    <source>
        <strain evidence="2">SolTubOtavaFocal</strain>
        <tissue evidence="2">Leaves</tissue>
    </source>
</reference>
<evidence type="ECO:0000313" key="3">
    <source>
        <dbReference type="Proteomes" id="UP000826656"/>
    </source>
</evidence>
<dbReference type="SUPFAM" id="SSF56672">
    <property type="entry name" value="DNA/RNA polymerases"/>
    <property type="match status" value="1"/>
</dbReference>